<keyword evidence="3" id="KW-1185">Reference proteome</keyword>
<reference evidence="2 3" key="1">
    <citation type="submission" date="2024-02" db="EMBL/GenBank/DDBJ databases">
        <authorList>
            <person name="Vignale AGUSTIN F."/>
            <person name="Sosa J E."/>
            <person name="Modenutti C."/>
        </authorList>
    </citation>
    <scope>NUCLEOTIDE SEQUENCE [LARGE SCALE GENOMIC DNA]</scope>
</reference>
<gene>
    <name evidence="2" type="ORF">ILEXP_LOCUS40936</name>
</gene>
<proteinExistence type="predicted"/>
<accession>A0ABC8TPI4</accession>
<feature type="region of interest" description="Disordered" evidence="1">
    <location>
        <begin position="70"/>
        <end position="95"/>
    </location>
</feature>
<dbReference type="Proteomes" id="UP001642360">
    <property type="component" value="Unassembled WGS sequence"/>
</dbReference>
<organism evidence="2 3">
    <name type="scientific">Ilex paraguariensis</name>
    <name type="common">yerba mate</name>
    <dbReference type="NCBI Taxonomy" id="185542"/>
    <lineage>
        <taxon>Eukaryota</taxon>
        <taxon>Viridiplantae</taxon>
        <taxon>Streptophyta</taxon>
        <taxon>Embryophyta</taxon>
        <taxon>Tracheophyta</taxon>
        <taxon>Spermatophyta</taxon>
        <taxon>Magnoliopsida</taxon>
        <taxon>eudicotyledons</taxon>
        <taxon>Gunneridae</taxon>
        <taxon>Pentapetalae</taxon>
        <taxon>asterids</taxon>
        <taxon>campanulids</taxon>
        <taxon>Aquifoliales</taxon>
        <taxon>Aquifoliaceae</taxon>
        <taxon>Ilex</taxon>
    </lineage>
</organism>
<evidence type="ECO:0000256" key="1">
    <source>
        <dbReference type="SAM" id="MobiDB-lite"/>
    </source>
</evidence>
<feature type="compositionally biased region" description="Basic and acidic residues" evidence="1">
    <location>
        <begin position="78"/>
        <end position="88"/>
    </location>
</feature>
<dbReference type="EMBL" id="CAUOFW020005724">
    <property type="protein sequence ID" value="CAK9171379.1"/>
    <property type="molecule type" value="Genomic_DNA"/>
</dbReference>
<evidence type="ECO:0000313" key="2">
    <source>
        <dbReference type="EMBL" id="CAK9171379.1"/>
    </source>
</evidence>
<evidence type="ECO:0000313" key="3">
    <source>
        <dbReference type="Proteomes" id="UP001642360"/>
    </source>
</evidence>
<comment type="caution">
    <text evidence="2">The sequence shown here is derived from an EMBL/GenBank/DDBJ whole genome shotgun (WGS) entry which is preliminary data.</text>
</comment>
<sequence>MIECVPTNRVVVMYLVHPGGLPHRSQVVDDNSHEGKTVSNSQSGSEYVFELELALDSSDYEDLMDEYVHPGGLPHRSQVVDDNSHEGKTVSNSQSGSEYVFELELALDSSDYEDLMDEYEGQIRVEVRNNTHGQERVEGTFNMDDEEHDEDINLEPRSLVDLESLDGSI</sequence>
<protein>
    <submittedName>
        <fullName evidence="2">Uncharacterized protein</fullName>
    </submittedName>
</protein>
<dbReference type="AlphaFoldDB" id="A0ABC8TPI4"/>
<name>A0ABC8TPI4_9AQUA</name>